<reference evidence="1" key="1">
    <citation type="journal article" date="2020" name="J Insects Food Feed">
        <title>The yellow mealworm (Tenebrio molitor) genome: a resource for the emerging insects as food and feed industry.</title>
        <authorList>
            <person name="Eriksson T."/>
            <person name="Andere A."/>
            <person name="Kelstrup H."/>
            <person name="Emery V."/>
            <person name="Picard C."/>
        </authorList>
    </citation>
    <scope>NUCLEOTIDE SEQUENCE</scope>
    <source>
        <strain evidence="1">Stoneville</strain>
        <tissue evidence="1">Whole head</tissue>
    </source>
</reference>
<dbReference type="Proteomes" id="UP000719412">
    <property type="component" value="Unassembled WGS sequence"/>
</dbReference>
<protein>
    <submittedName>
        <fullName evidence="1">Uncharacterized protein</fullName>
    </submittedName>
</protein>
<organism evidence="1 2">
    <name type="scientific">Tenebrio molitor</name>
    <name type="common">Yellow mealworm beetle</name>
    <dbReference type="NCBI Taxonomy" id="7067"/>
    <lineage>
        <taxon>Eukaryota</taxon>
        <taxon>Metazoa</taxon>
        <taxon>Ecdysozoa</taxon>
        <taxon>Arthropoda</taxon>
        <taxon>Hexapoda</taxon>
        <taxon>Insecta</taxon>
        <taxon>Pterygota</taxon>
        <taxon>Neoptera</taxon>
        <taxon>Endopterygota</taxon>
        <taxon>Coleoptera</taxon>
        <taxon>Polyphaga</taxon>
        <taxon>Cucujiformia</taxon>
        <taxon>Tenebrionidae</taxon>
        <taxon>Tenebrio</taxon>
    </lineage>
</organism>
<proteinExistence type="predicted"/>
<keyword evidence="2" id="KW-1185">Reference proteome</keyword>
<evidence type="ECO:0000313" key="2">
    <source>
        <dbReference type="Proteomes" id="UP000719412"/>
    </source>
</evidence>
<gene>
    <name evidence="1" type="ORF">GEV33_003541</name>
</gene>
<dbReference type="EMBL" id="JABDTM020015105">
    <property type="protein sequence ID" value="KAH0819250.1"/>
    <property type="molecule type" value="Genomic_DNA"/>
</dbReference>
<dbReference type="AlphaFoldDB" id="A0A8J6HI91"/>
<comment type="caution">
    <text evidence="1">The sequence shown here is derived from an EMBL/GenBank/DDBJ whole genome shotgun (WGS) entry which is preliminary data.</text>
</comment>
<reference evidence="1" key="2">
    <citation type="submission" date="2021-08" db="EMBL/GenBank/DDBJ databases">
        <authorList>
            <person name="Eriksson T."/>
        </authorList>
    </citation>
    <scope>NUCLEOTIDE SEQUENCE</scope>
    <source>
        <strain evidence="1">Stoneville</strain>
        <tissue evidence="1">Whole head</tissue>
    </source>
</reference>
<sequence length="384" mass="42482">MGGAATPQGRKLNNINNMPDRRYLPSLNFSVPFARTACVRWSGETPGCEGEHEDFDSIARNVASQDLVLQSLALQRHPNVQDVSMDSPRVDDELVMVMFDPRRKFCLDIETEGSIPAEEDKINSNSERWIPGDQVAHESPTEVTSFSNHPRKGWLSAKMEGLVRNCSNWNFAREEEIRQDDGKIEVIRVNDTPDGLRWASAHHVYGRRAISGEIDTGLISSGDFGDNLQIELKADGLRSPLSPTHKLRTATPVAHGAVGLGSLPERFMGKQIVVCHLPVPRLEAKTAVSPVLFLPEGKKDLTPRIGPREGDPCSAFRASVPRRGPSRHPLINHFKNQSQHVRQLRGAICSPNLGGPKTGSPPTFRGRLILVRRPHSRSLPQAII</sequence>
<accession>A0A8J6HI91</accession>
<name>A0A8J6HI91_TENMO</name>
<evidence type="ECO:0000313" key="1">
    <source>
        <dbReference type="EMBL" id="KAH0819250.1"/>
    </source>
</evidence>